<evidence type="ECO:0000313" key="4">
    <source>
        <dbReference type="EMBL" id="MCX7570676.1"/>
    </source>
</evidence>
<keyword evidence="2" id="KW-0378">Hydrolase</keyword>
<dbReference type="Gene3D" id="3.10.129.10">
    <property type="entry name" value="Hotdog Thioesterase"/>
    <property type="match status" value="1"/>
</dbReference>
<dbReference type="InterPro" id="IPR050563">
    <property type="entry name" value="4-hydroxybenzoyl-CoA_TE"/>
</dbReference>
<reference evidence="4 5" key="1">
    <citation type="submission" date="2022-11" db="EMBL/GenBank/DDBJ databases">
        <title>Study of microbial diversity in lake waters.</title>
        <authorList>
            <person name="Zhang J."/>
        </authorList>
    </citation>
    <scope>NUCLEOTIDE SEQUENCE [LARGE SCALE GENOMIC DNA]</scope>
    <source>
        <strain evidence="4 5">DT12</strain>
    </source>
</reference>
<dbReference type="InterPro" id="IPR006683">
    <property type="entry name" value="Thioestr_dom"/>
</dbReference>
<dbReference type="EMBL" id="JAPMLT010000005">
    <property type="protein sequence ID" value="MCX7570676.1"/>
    <property type="molecule type" value="Genomic_DNA"/>
</dbReference>
<dbReference type="PANTHER" id="PTHR31793">
    <property type="entry name" value="4-HYDROXYBENZOYL-COA THIOESTERASE FAMILY MEMBER"/>
    <property type="match status" value="1"/>
</dbReference>
<name>A0ABT3X181_9BACL</name>
<comment type="similarity">
    <text evidence="1">Belongs to the 4-hydroxybenzoyl-CoA thioesterase family.</text>
</comment>
<accession>A0ABT3X181</accession>
<dbReference type="Proteomes" id="UP001208017">
    <property type="component" value="Unassembled WGS sequence"/>
</dbReference>
<dbReference type="PANTHER" id="PTHR31793:SF27">
    <property type="entry name" value="NOVEL THIOESTERASE SUPERFAMILY DOMAIN AND SAPOSIN A-TYPE DOMAIN CONTAINING PROTEIN (0610012H03RIK)"/>
    <property type="match status" value="1"/>
</dbReference>
<sequence>MTDTYTTDIRVRYSETDQMGIVYHANYLAWFEVGRTEWLRESGYTYRALEGEGLIMPVTEVGCKYHQSAHYDDLIRVTTWIESYNRVRMRFGYEVRREDGTLLVTGFTEHVFLNESGHVVRLHKTHPELYEEIASKARDRA</sequence>
<gene>
    <name evidence="4" type="ORF">OS242_11935</name>
</gene>
<evidence type="ECO:0000256" key="2">
    <source>
        <dbReference type="ARBA" id="ARBA00022801"/>
    </source>
</evidence>
<evidence type="ECO:0000313" key="5">
    <source>
        <dbReference type="Proteomes" id="UP001208017"/>
    </source>
</evidence>
<evidence type="ECO:0000259" key="3">
    <source>
        <dbReference type="Pfam" id="PF03061"/>
    </source>
</evidence>
<dbReference type="InterPro" id="IPR006684">
    <property type="entry name" value="YbgC/YbaW"/>
</dbReference>
<dbReference type="NCBIfam" id="TIGR00051">
    <property type="entry name" value="YbgC/FadM family acyl-CoA thioesterase"/>
    <property type="match status" value="1"/>
</dbReference>
<feature type="domain" description="Thioesterase" evidence="3">
    <location>
        <begin position="19"/>
        <end position="102"/>
    </location>
</feature>
<dbReference type="PIRSF" id="PIRSF003230">
    <property type="entry name" value="YbgC"/>
    <property type="match status" value="1"/>
</dbReference>
<organism evidence="4 5">
    <name type="scientific">Tumebacillus lacus</name>
    <dbReference type="NCBI Taxonomy" id="2995335"/>
    <lineage>
        <taxon>Bacteria</taxon>
        <taxon>Bacillati</taxon>
        <taxon>Bacillota</taxon>
        <taxon>Bacilli</taxon>
        <taxon>Bacillales</taxon>
        <taxon>Alicyclobacillaceae</taxon>
        <taxon>Tumebacillus</taxon>
    </lineage>
</organism>
<proteinExistence type="inferred from homology"/>
<dbReference type="InterPro" id="IPR008272">
    <property type="entry name" value="HB-CoA_thioesterase_AS"/>
</dbReference>
<dbReference type="PROSITE" id="PS01328">
    <property type="entry name" value="4HBCOA_THIOESTERASE"/>
    <property type="match status" value="1"/>
</dbReference>
<comment type="caution">
    <text evidence="4">The sequence shown here is derived from an EMBL/GenBank/DDBJ whole genome shotgun (WGS) entry which is preliminary data.</text>
</comment>
<dbReference type="CDD" id="cd00586">
    <property type="entry name" value="4HBT"/>
    <property type="match status" value="1"/>
</dbReference>
<keyword evidence="5" id="KW-1185">Reference proteome</keyword>
<dbReference type="SUPFAM" id="SSF54637">
    <property type="entry name" value="Thioesterase/thiol ester dehydrase-isomerase"/>
    <property type="match status" value="1"/>
</dbReference>
<evidence type="ECO:0000256" key="1">
    <source>
        <dbReference type="ARBA" id="ARBA00005953"/>
    </source>
</evidence>
<dbReference type="RefSeq" id="WP_267151924.1">
    <property type="nucleotide sequence ID" value="NZ_JAPMLT010000005.1"/>
</dbReference>
<dbReference type="InterPro" id="IPR029069">
    <property type="entry name" value="HotDog_dom_sf"/>
</dbReference>
<dbReference type="Pfam" id="PF03061">
    <property type="entry name" value="4HBT"/>
    <property type="match status" value="1"/>
</dbReference>
<protein>
    <submittedName>
        <fullName evidence="4">Thioesterase family protein</fullName>
    </submittedName>
</protein>